<keyword evidence="6" id="KW-1185">Reference proteome</keyword>
<dbReference type="RefSeq" id="WP_181538340.1">
    <property type="nucleotide sequence ID" value="NZ_JACDUU010000007.1"/>
</dbReference>
<comment type="similarity">
    <text evidence="2">Belongs to the IucA/IucC family.</text>
</comment>
<feature type="domain" description="Aerobactin siderophore biosynthesis IucA/IucC-like C-terminal" evidence="4">
    <location>
        <begin position="493"/>
        <end position="657"/>
    </location>
</feature>
<evidence type="ECO:0000259" key="4">
    <source>
        <dbReference type="Pfam" id="PF06276"/>
    </source>
</evidence>
<proteinExistence type="inferred from homology"/>
<dbReference type="AlphaFoldDB" id="A0A7V9Z1Z4"/>
<evidence type="ECO:0000256" key="1">
    <source>
        <dbReference type="ARBA" id="ARBA00004924"/>
    </source>
</evidence>
<dbReference type="Pfam" id="PF06276">
    <property type="entry name" value="FhuF"/>
    <property type="match status" value="1"/>
</dbReference>
<dbReference type="Proteomes" id="UP000580891">
    <property type="component" value="Unassembled WGS sequence"/>
</dbReference>
<dbReference type="Gene3D" id="1.10.510.40">
    <property type="match status" value="1"/>
</dbReference>
<gene>
    <name evidence="5" type="ORF">HNQ85_002895</name>
</gene>
<dbReference type="InterPro" id="IPR022770">
    <property type="entry name" value="IucA/IucC-like_C"/>
</dbReference>
<reference evidence="5 6" key="1">
    <citation type="submission" date="2020-07" db="EMBL/GenBank/DDBJ databases">
        <title>Genomic Encyclopedia of Type Strains, Phase IV (KMG-IV): sequencing the most valuable type-strain genomes for metagenomic binning, comparative biology and taxonomic classification.</title>
        <authorList>
            <person name="Goeker M."/>
        </authorList>
    </citation>
    <scope>NUCLEOTIDE SEQUENCE [LARGE SCALE GENOMIC DNA]</scope>
    <source>
        <strain evidence="5 6">DSM 25220</strain>
    </source>
</reference>
<feature type="domain" description="Aerobactin siderophore biosynthesis IucA/IucC N-terminal" evidence="3">
    <location>
        <begin position="223"/>
        <end position="459"/>
    </location>
</feature>
<comment type="caution">
    <text evidence="5">The sequence shown here is derived from an EMBL/GenBank/DDBJ whole genome shotgun (WGS) entry which is preliminary data.</text>
</comment>
<comment type="pathway">
    <text evidence="1">Siderophore biosynthesis.</text>
</comment>
<organism evidence="5 6">
    <name type="scientific">[Anoxybacillus] calidus</name>
    <dbReference type="NCBI Taxonomy" id="575178"/>
    <lineage>
        <taxon>Bacteria</taxon>
        <taxon>Bacillati</taxon>
        <taxon>Bacillota</taxon>
        <taxon>Bacilli</taxon>
        <taxon>Bacillales</taxon>
        <taxon>Anoxybacillaceae</taxon>
        <taxon>Paranoxybacillus</taxon>
    </lineage>
</organism>
<dbReference type="EMBL" id="JACDUU010000007">
    <property type="protein sequence ID" value="MBA2872584.1"/>
    <property type="molecule type" value="Genomic_DNA"/>
</dbReference>
<dbReference type="Pfam" id="PF04183">
    <property type="entry name" value="IucA_IucC"/>
    <property type="match status" value="1"/>
</dbReference>
<dbReference type="PANTHER" id="PTHR34384">
    <property type="entry name" value="L-2,3-DIAMINOPROPANOATE--CITRATE LIGASE"/>
    <property type="match status" value="1"/>
</dbReference>
<dbReference type="GO" id="GO:0019290">
    <property type="term" value="P:siderophore biosynthetic process"/>
    <property type="evidence" value="ECO:0007669"/>
    <property type="project" value="InterPro"/>
</dbReference>
<evidence type="ECO:0000313" key="6">
    <source>
        <dbReference type="Proteomes" id="UP000580891"/>
    </source>
</evidence>
<dbReference type="InterPro" id="IPR007310">
    <property type="entry name" value="Aerobactin_biosyn_IucA/IucC_N"/>
</dbReference>
<dbReference type="InterPro" id="IPR037455">
    <property type="entry name" value="LucA/IucC-like"/>
</dbReference>
<accession>A0A7V9Z1Z4</accession>
<protein>
    <submittedName>
        <fullName evidence="5">Siderophore synthetase component</fullName>
    </submittedName>
</protein>
<sequence length="670" mass="77807">MSVCTSVLQTELQLTADEMRCIEFLEKKQPHLLQAYIENLARARRTILHRITASLLREDVFGLFSTSYDLRVIGSTFAMNLPKLTEHWEAMIRQLQNTNLQEGILYKIYSLNERECLIIPVSKEYSFRRFEIVGDILLTGNQLKKISHSTELLHLLKQKDSSKEVSKWGPLIEELENGSANLALAYAYFEEKSKKINVSFKNTVDTLDYIQQKQNTDPSFSAMLFFEQLCVEGHHLHPGSKTKMGMLPEDVFNYAAEFEGTPSLKLVALHRDLCDYRFFDHQEPNDFFFEHFPEFKNEIREFFATKEQKLEDFVLLPVHPWQWKNIIPDVYREELKDGTLILIEKVNIPAFATTSFRTVIPKDKDICVKTAVHSQMTSTVRSISPQSANNGAEFTKLIRKVMDREKQLAQTFIPICEIGGCSFRSDDTLKNRNLSVIYRENMEQVIHNDEIAIAGTALYAQSPINRKPILIEIIERYAKTLNIKSRKESAVSFIKEYAQVALPGFLTLLFKYGIGLEGHLQNTVPVFKNGRPVKILFRDWGGVRIHRPRLQKQGLDIQFYPGSITITDDLQEVQNKVFYTVFQNQLSEIIQQISKYWNIEESLLWKPVRLQCDKVFEQSAFNQELLEHIHEDKEALYQKKIDHKALTKMRLNPEQKRYFYVSVPNPLVSV</sequence>
<name>A0A7V9Z1Z4_9BACL</name>
<dbReference type="GO" id="GO:0016881">
    <property type="term" value="F:acid-amino acid ligase activity"/>
    <property type="evidence" value="ECO:0007669"/>
    <property type="project" value="UniProtKB-ARBA"/>
</dbReference>
<evidence type="ECO:0000256" key="2">
    <source>
        <dbReference type="ARBA" id="ARBA00007832"/>
    </source>
</evidence>
<evidence type="ECO:0000259" key="3">
    <source>
        <dbReference type="Pfam" id="PF04183"/>
    </source>
</evidence>
<dbReference type="PANTHER" id="PTHR34384:SF6">
    <property type="entry name" value="STAPHYLOFERRIN B SYNTHASE"/>
    <property type="match status" value="1"/>
</dbReference>
<evidence type="ECO:0000313" key="5">
    <source>
        <dbReference type="EMBL" id="MBA2872584.1"/>
    </source>
</evidence>